<accession>A0ABM9TD11</accession>
<protein>
    <submittedName>
        <fullName evidence="1">Acetyltransferase</fullName>
    </submittedName>
</protein>
<comment type="caution">
    <text evidence="1">The sequence shown here is derived from an EMBL/GenBank/DDBJ whole genome shotgun (WGS) entry which is preliminary data.</text>
</comment>
<dbReference type="EMBL" id="CVMG01000007">
    <property type="protein sequence ID" value="CRG49693.1"/>
    <property type="molecule type" value="Genomic_DNA"/>
</dbReference>
<reference evidence="1 2" key="1">
    <citation type="submission" date="2015-03" db="EMBL/GenBank/DDBJ databases">
        <authorList>
            <consortium name="Pathogen Informatics"/>
            <person name="Murphy D."/>
        </authorList>
    </citation>
    <scope>NUCLEOTIDE SEQUENCE [LARGE SCALE GENOMIC DNA]</scope>
    <source>
        <strain evidence="1 2">WP-931201</strain>
    </source>
</reference>
<sequence length="159" mass="17818">MASTLQSKWCEWGYSRPPLTSNRRQGDKKPCLRLLTNPDDAILNGEDRQRSKASAPRMARLEPTWMYLRRLYDLPVLSVAGTLSITSDRGIKTPVLFFVGYDTRATFSSTKAALAISRCANTRSTVSTTAWVCGSISILTRCPNRFLPRVVRDNVSGMR</sequence>
<dbReference type="Proteomes" id="UP000047420">
    <property type="component" value="Unassembled WGS sequence"/>
</dbReference>
<proteinExistence type="predicted"/>
<name>A0ABM9TD11_9GAMM</name>
<gene>
    <name evidence="1" type="primary">wbbJ_1</name>
    <name evidence="1" type="ORF">ERS008478_01225</name>
</gene>
<evidence type="ECO:0000313" key="2">
    <source>
        <dbReference type="Proteomes" id="UP000047420"/>
    </source>
</evidence>
<keyword evidence="2" id="KW-1185">Reference proteome</keyword>
<evidence type="ECO:0000313" key="1">
    <source>
        <dbReference type="EMBL" id="CRG49693.1"/>
    </source>
</evidence>
<organism evidence="1 2">
    <name type="scientific">Yersinia wautersii</name>
    <dbReference type="NCBI Taxonomy" id="1341643"/>
    <lineage>
        <taxon>Bacteria</taxon>
        <taxon>Pseudomonadati</taxon>
        <taxon>Pseudomonadota</taxon>
        <taxon>Gammaproteobacteria</taxon>
        <taxon>Enterobacterales</taxon>
        <taxon>Yersiniaceae</taxon>
        <taxon>Yersinia</taxon>
    </lineage>
</organism>